<reference evidence="1" key="1">
    <citation type="submission" date="2021-02" db="EMBL/GenBank/DDBJ databases">
        <authorList>
            <person name="Dougan E. K."/>
            <person name="Rhodes N."/>
            <person name="Thang M."/>
            <person name="Chan C."/>
        </authorList>
    </citation>
    <scope>NUCLEOTIDE SEQUENCE</scope>
</reference>
<dbReference type="Proteomes" id="UP000604046">
    <property type="component" value="Unassembled WGS sequence"/>
</dbReference>
<comment type="caution">
    <text evidence="1">The sequence shown here is derived from an EMBL/GenBank/DDBJ whole genome shotgun (WGS) entry which is preliminary data.</text>
</comment>
<evidence type="ECO:0000313" key="2">
    <source>
        <dbReference type="Proteomes" id="UP000604046"/>
    </source>
</evidence>
<gene>
    <name evidence="1" type="primary">AG118</name>
    <name evidence="1" type="ORF">SNAT2548_LOCUS31201</name>
</gene>
<dbReference type="OrthoDB" id="421205at2759"/>
<dbReference type="EMBL" id="CAJNDS010002645">
    <property type="protein sequence ID" value="CAE7555362.1"/>
    <property type="molecule type" value="Genomic_DNA"/>
</dbReference>
<protein>
    <submittedName>
        <fullName evidence="1">AG118 protein</fullName>
    </submittedName>
</protein>
<proteinExistence type="predicted"/>
<keyword evidence="2" id="KW-1185">Reference proteome</keyword>
<accession>A0A812U394</accession>
<name>A0A812U394_9DINO</name>
<evidence type="ECO:0000313" key="1">
    <source>
        <dbReference type="EMBL" id="CAE7555362.1"/>
    </source>
</evidence>
<organism evidence="1 2">
    <name type="scientific">Symbiodinium natans</name>
    <dbReference type="NCBI Taxonomy" id="878477"/>
    <lineage>
        <taxon>Eukaryota</taxon>
        <taxon>Sar</taxon>
        <taxon>Alveolata</taxon>
        <taxon>Dinophyceae</taxon>
        <taxon>Suessiales</taxon>
        <taxon>Symbiodiniaceae</taxon>
        <taxon>Symbiodinium</taxon>
    </lineage>
</organism>
<sequence>MVGLLSIRLKASSVDNDVAAVTGRYEGLPCMHNGHHVYINQLALHLLVFFHVGPSGLWSLCRPGKPLRSLRCAALQRHLASCRRDVVATYRVQELPRALWHGGLGQMEARTLPGGRQFFFNHSGGFAPIFTEFAEDPRHVEEQLQLDRSTVRPLETAFFPADLSMKVDKLRHPPMNLWTLGTFLYQQAFEADPSKSLCWGGGYLPQLCCYARLPKERRTWCFGDGTLADELWGRCCAPFRGVRIAVAAPPLPSTPTASTAVHRVVHIFLQTYHKDRFVLLPFLSSVELFWPKEWNSTVFVAVDVGPEDSELCSELQGRAECLVVPPIDRKKSLWVDSIEWSGRAVSRRYKEQLLQYHYLLSDQYIARTHGVPDWIAWFDADVILHTHRIPDLLFQGGRPVLHARREPVYSVGTMSVGMDWIGEFMDTYPMLVRPAHLQNFRLFIQSRFQESSFEVAYQKWRTLAEDAALLHARYAWYLAEGECPQSSLPIFLYNYHRQEYFWSMEDAASFGLPAEDSCMAFRVASHLKPWKDKVKNGTMTEADYAMRSKQLMRAGHNKWKVLRVALLSANFDPASTWSQQASAHCHQRDRETMLRVYYDQWP</sequence>
<dbReference type="AlphaFoldDB" id="A0A812U394"/>